<dbReference type="InterPro" id="IPR002831">
    <property type="entry name" value="Tscrpt_reg_TrmB_N"/>
</dbReference>
<gene>
    <name evidence="2" type="ORF">COU35_01165</name>
</gene>
<accession>A0A2H0TR61</accession>
<dbReference type="InterPro" id="IPR051797">
    <property type="entry name" value="TrmB-like"/>
</dbReference>
<reference evidence="3" key="1">
    <citation type="submission" date="2017-09" db="EMBL/GenBank/DDBJ databases">
        <title>Depth-based differentiation of microbial function through sediment-hosted aquifers and enrichment of novel symbionts in the deep terrestrial subsurface.</title>
        <authorList>
            <person name="Probst A.J."/>
            <person name="Ladd B."/>
            <person name="Jarett J.K."/>
            <person name="Geller-Mcgrath D.E."/>
            <person name="Sieber C.M.K."/>
            <person name="Emerson J.B."/>
            <person name="Anantharaman K."/>
            <person name="Thomas B.C."/>
            <person name="Malmstrom R."/>
            <person name="Stieglmeier M."/>
            <person name="Klingl A."/>
            <person name="Woyke T."/>
            <person name="Ryan C.M."/>
            <person name="Banfield J.F."/>
        </authorList>
    </citation>
    <scope>NUCLEOTIDE SEQUENCE [LARGE SCALE GENOMIC DNA]</scope>
</reference>
<evidence type="ECO:0000313" key="3">
    <source>
        <dbReference type="Proteomes" id="UP000230154"/>
    </source>
</evidence>
<dbReference type="InterPro" id="IPR011991">
    <property type="entry name" value="ArsR-like_HTH"/>
</dbReference>
<dbReference type="Proteomes" id="UP000230154">
    <property type="component" value="Unassembled WGS sequence"/>
</dbReference>
<dbReference type="Pfam" id="PF01978">
    <property type="entry name" value="TrmB"/>
    <property type="match status" value="1"/>
</dbReference>
<feature type="domain" description="Transcription regulator TrmB N-terminal" evidence="1">
    <location>
        <begin position="66"/>
        <end position="133"/>
    </location>
</feature>
<dbReference type="PANTHER" id="PTHR34293:SF1">
    <property type="entry name" value="HTH-TYPE TRANSCRIPTIONAL REGULATOR TRMBL2"/>
    <property type="match status" value="1"/>
</dbReference>
<evidence type="ECO:0000259" key="1">
    <source>
        <dbReference type="Pfam" id="PF01978"/>
    </source>
</evidence>
<proteinExistence type="predicted"/>
<dbReference type="PANTHER" id="PTHR34293">
    <property type="entry name" value="HTH-TYPE TRANSCRIPTIONAL REGULATOR TRMBL2"/>
    <property type="match status" value="1"/>
</dbReference>
<protein>
    <submittedName>
        <fullName evidence="2">Transcriptional regulator</fullName>
    </submittedName>
</protein>
<dbReference type="EMBL" id="PFCB01000010">
    <property type="protein sequence ID" value="PIR74663.1"/>
    <property type="molecule type" value="Genomic_DNA"/>
</dbReference>
<evidence type="ECO:0000313" key="2">
    <source>
        <dbReference type="EMBL" id="PIR74663.1"/>
    </source>
</evidence>
<dbReference type="SUPFAM" id="SSF46785">
    <property type="entry name" value="Winged helix' DNA-binding domain"/>
    <property type="match status" value="1"/>
</dbReference>
<name>A0A2H0TR61_9BACT</name>
<sequence>MQFHEATTVLLLCLAIAFLELLRPLSAFFCYVKLKCQLSTDIVEKKLTNSKIDSILKKANMDINFLKKLGFSDKNARIYMAILKLGPSSVRTLAEYVDLNRGTTYDALKWLQEQGVVSYYRKDSKQHFVAEDPEHLHHMVTHQRQELEQLDKRLDNIIPELQALHHSGGDRPVAKYFEKKDIVKILEDLLETCEQSEQQEYCIYSTEGMREYLYKDFPTFSDVRVAKGISVRVIAIGKGGELRGLDERRWLESKSKTPTYIIIYPGKTAYVSLDAKEQPIGVVIENPGIYETQKLIFDQLWESLD</sequence>
<comment type="caution">
    <text evidence="2">The sequence shown here is derived from an EMBL/GenBank/DDBJ whole genome shotgun (WGS) entry which is preliminary data.</text>
</comment>
<dbReference type="CDD" id="cd00090">
    <property type="entry name" value="HTH_ARSR"/>
    <property type="match status" value="1"/>
</dbReference>
<dbReference type="AlphaFoldDB" id="A0A2H0TR61"/>
<dbReference type="Gene3D" id="1.10.10.10">
    <property type="entry name" value="Winged helix-like DNA-binding domain superfamily/Winged helix DNA-binding domain"/>
    <property type="match status" value="1"/>
</dbReference>
<dbReference type="InterPro" id="IPR036390">
    <property type="entry name" value="WH_DNA-bd_sf"/>
</dbReference>
<organism evidence="2 3">
    <name type="scientific">Candidatus Magasanikbacteria bacterium CG10_big_fil_rev_8_21_14_0_10_47_10</name>
    <dbReference type="NCBI Taxonomy" id="1974652"/>
    <lineage>
        <taxon>Bacteria</taxon>
        <taxon>Candidatus Magasanikiibacteriota</taxon>
    </lineage>
</organism>
<dbReference type="InterPro" id="IPR036388">
    <property type="entry name" value="WH-like_DNA-bd_sf"/>
</dbReference>